<organism evidence="1 2">
    <name type="scientific">Roseofilum halophilum BLCC-M91</name>
    <dbReference type="NCBI Taxonomy" id="3022259"/>
    <lineage>
        <taxon>Bacteria</taxon>
        <taxon>Bacillati</taxon>
        <taxon>Cyanobacteriota</taxon>
        <taxon>Cyanophyceae</taxon>
        <taxon>Desertifilales</taxon>
        <taxon>Desertifilaceae</taxon>
        <taxon>Roseofilum</taxon>
        <taxon>Roseofilum halophilum</taxon>
    </lineage>
</organism>
<protein>
    <submittedName>
        <fullName evidence="1">Uncharacterized protein</fullName>
    </submittedName>
</protein>
<dbReference type="Proteomes" id="UP001231370">
    <property type="component" value="Unassembled WGS sequence"/>
</dbReference>
<gene>
    <name evidence="1" type="ORF">PJF56_04830</name>
</gene>
<name>A0ABT7BG77_9CYAN</name>
<keyword evidence="2" id="KW-1185">Reference proteome</keyword>
<evidence type="ECO:0000313" key="2">
    <source>
        <dbReference type="Proteomes" id="UP001231370"/>
    </source>
</evidence>
<comment type="caution">
    <text evidence="1">The sequence shown here is derived from an EMBL/GenBank/DDBJ whole genome shotgun (WGS) entry which is preliminary data.</text>
</comment>
<dbReference type="EMBL" id="JAQPOK010000036">
    <property type="protein sequence ID" value="MDJ1178183.1"/>
    <property type="molecule type" value="Genomic_DNA"/>
</dbReference>
<evidence type="ECO:0000313" key="1">
    <source>
        <dbReference type="EMBL" id="MDJ1178183.1"/>
    </source>
</evidence>
<accession>A0ABT7BG77</accession>
<sequence>MVFPLPITHYPLPREALYAFEPTEIYQLYLIEVIFEPLDSCSAST</sequence>
<reference evidence="1 2" key="1">
    <citation type="submission" date="2023-01" db="EMBL/GenBank/DDBJ databases">
        <title>Novel diversity within Roseofilum (Cyanobacteria; Desertifilaceae) from marine benthic mats with descriptions of four novel species.</title>
        <authorList>
            <person name="Wang Y."/>
            <person name="Berthold D.E."/>
            <person name="Hu J."/>
            <person name="Lefler F.W."/>
            <person name="Laughinghouse H.D. IV."/>
        </authorList>
    </citation>
    <scope>NUCLEOTIDE SEQUENCE [LARGE SCALE GENOMIC DNA]</scope>
    <source>
        <strain evidence="1 2">BLCC-M91</strain>
    </source>
</reference>
<proteinExistence type="predicted"/>
<dbReference type="RefSeq" id="WP_283761505.1">
    <property type="nucleotide sequence ID" value="NZ_JAQPOK010000036.1"/>
</dbReference>